<evidence type="ECO:0000256" key="8">
    <source>
        <dbReference type="ARBA" id="ARBA00051722"/>
    </source>
</evidence>
<dbReference type="GeneID" id="28729504"/>
<keyword evidence="3 10" id="KW-0132">Cell division</keyword>
<evidence type="ECO:0000256" key="7">
    <source>
        <dbReference type="ARBA" id="ARBA00023306"/>
    </source>
</evidence>
<evidence type="ECO:0000256" key="1">
    <source>
        <dbReference type="ARBA" id="ARBA00011065"/>
    </source>
</evidence>
<comment type="similarity">
    <text evidence="1 10">Belongs to the MPI phosphatase family.</text>
</comment>
<dbReference type="EC" id="3.1.3.48" evidence="2 10"/>
<comment type="function">
    <text evidence="10">Tyrosine protein phosphatase which functions as a dosage-dependent inducer of mitotic progression.</text>
</comment>
<dbReference type="GO" id="GO:0000086">
    <property type="term" value="P:G2/M transition of mitotic cell cycle"/>
    <property type="evidence" value="ECO:0007669"/>
    <property type="project" value="TreeGrafter"/>
</dbReference>
<dbReference type="Proteomes" id="UP000037751">
    <property type="component" value="Unassembled WGS sequence"/>
</dbReference>
<dbReference type="SUPFAM" id="SSF52821">
    <property type="entry name" value="Rhodanese/Cell cycle control phosphatase"/>
    <property type="match status" value="1"/>
</dbReference>
<dbReference type="Gene3D" id="3.40.250.10">
    <property type="entry name" value="Rhodanese-like domain"/>
    <property type="match status" value="1"/>
</dbReference>
<dbReference type="RefSeq" id="XP_017993834.1">
    <property type="nucleotide sequence ID" value="XM_018137628.1"/>
</dbReference>
<evidence type="ECO:0000256" key="6">
    <source>
        <dbReference type="ARBA" id="ARBA00022912"/>
    </source>
</evidence>
<evidence type="ECO:0000256" key="9">
    <source>
        <dbReference type="ARBA" id="ARBA00067190"/>
    </source>
</evidence>
<reference evidence="13 14" key="1">
    <citation type="submission" date="2015-07" db="EMBL/GenBank/DDBJ databases">
        <title>Draft Genome Sequence of Malassezia furfur CBS1878 and Malassezia pachydermatis CBS1879.</title>
        <authorList>
            <person name="Triana S."/>
            <person name="Ohm R."/>
            <person name="Gonzalez A."/>
            <person name="DeCock H."/>
            <person name="Restrepo S."/>
            <person name="Celis A."/>
        </authorList>
    </citation>
    <scope>NUCLEOTIDE SEQUENCE [LARGE SCALE GENOMIC DNA]</scope>
    <source>
        <strain evidence="13 14">CBS 1879</strain>
    </source>
</reference>
<dbReference type="GO" id="GO:0005634">
    <property type="term" value="C:nucleus"/>
    <property type="evidence" value="ECO:0007669"/>
    <property type="project" value="TreeGrafter"/>
</dbReference>
<evidence type="ECO:0000256" key="5">
    <source>
        <dbReference type="ARBA" id="ARBA00022801"/>
    </source>
</evidence>
<evidence type="ECO:0000256" key="11">
    <source>
        <dbReference type="SAM" id="MobiDB-lite"/>
    </source>
</evidence>
<dbReference type="GO" id="GO:0005737">
    <property type="term" value="C:cytoplasm"/>
    <property type="evidence" value="ECO:0007669"/>
    <property type="project" value="TreeGrafter"/>
</dbReference>
<evidence type="ECO:0000256" key="3">
    <source>
        <dbReference type="ARBA" id="ARBA00022618"/>
    </source>
</evidence>
<dbReference type="EMBL" id="LGAV01000001">
    <property type="protein sequence ID" value="KOS16202.1"/>
    <property type="molecule type" value="Genomic_DNA"/>
</dbReference>
<dbReference type="STRING" id="77020.A0A0M9VR52"/>
<organism evidence="13 14">
    <name type="scientific">Malassezia pachydermatis</name>
    <dbReference type="NCBI Taxonomy" id="77020"/>
    <lineage>
        <taxon>Eukaryota</taxon>
        <taxon>Fungi</taxon>
        <taxon>Dikarya</taxon>
        <taxon>Basidiomycota</taxon>
        <taxon>Ustilaginomycotina</taxon>
        <taxon>Malasseziomycetes</taxon>
        <taxon>Malasseziales</taxon>
        <taxon>Malasseziaceae</taxon>
        <taxon>Malassezia</taxon>
    </lineage>
</organism>
<dbReference type="InterPro" id="IPR001763">
    <property type="entry name" value="Rhodanese-like_dom"/>
</dbReference>
<sequence length="749" mass="80030">MTGWSAEEDSFAGPSTSIAHGLRDGVLVNDLDRSFGSSMSISSLDSPARHSLRRARPFPAPAQDLVGEDPFTMPSPSLNMRPRLSVPAALVAESSPHAMEISSPPAFDTSSNTLLVQTTVPPPMLRRLDRSVRKSMPVLMQSGPGLSREPLSPVSPEHARPLKKRLSSLRQLQDASFERDGPARCILTQNEDEANVSQDTARFHVRSQSASLWWPDAGESIAPDVPLSSPAAPGPMACADDSTASDSFLAPSLLASASTATVTASTALGVSPSPMGHFFFDPQSPSVAQAPPMVSSPVSPSGTVTQFHMFAAPDWRLGPSDAPVGATTATTTTTTTTTAAAAADTSLSLTSAGESTDPSVSLDDSTEPIVQRGSPVCASARKAMFHLGMRRTQTTTVLPASAKENVPMHASVIAPPPPHRTQDLPGFGTHEMENKILPCFSVKSDGLMRVAPETVCDLMKGRYDDRISGFQIVDCRFDYEYEGGHIAGAVNLSTVEQVQRYFLTPGEGLHRHRPMPGRTQSGMPDGQGDIRKFILIFHCEFCHKRGPSMALALRQSDRSLAGDYPNCHFPDMYILHGGYADFFKACPEMCVPQAYVPMDDPRFLQRRSSELSGFRRQFSRNRSFAYGDSQVATTALSNLAEMRRAPSMAVPGALPPSRTLFPQARAAPAPVVPAPALSTSNLLTLPEPARDASFSSCDSSFEAGAGDSPCAAAGGRRPPLGEALQPRATSFAPRLLKRADTTSVVVFPM</sequence>
<dbReference type="GO" id="GO:0010971">
    <property type="term" value="P:positive regulation of G2/M transition of mitotic cell cycle"/>
    <property type="evidence" value="ECO:0007669"/>
    <property type="project" value="TreeGrafter"/>
</dbReference>
<dbReference type="GO" id="GO:0004725">
    <property type="term" value="F:protein tyrosine phosphatase activity"/>
    <property type="evidence" value="ECO:0007669"/>
    <property type="project" value="UniProtKB-UniRule"/>
</dbReference>
<dbReference type="VEuPathDB" id="FungiDB:Malapachy_3150"/>
<feature type="domain" description="Rhodanese" evidence="12">
    <location>
        <begin position="466"/>
        <end position="591"/>
    </location>
</feature>
<comment type="caution">
    <text evidence="13">The sequence shown here is derived from an EMBL/GenBank/DDBJ whole genome shotgun (WGS) entry which is preliminary data.</text>
</comment>
<accession>A0A0M9VR52</accession>
<dbReference type="PANTHER" id="PTHR10828">
    <property type="entry name" value="M-PHASE INDUCER PHOSPHATASE DUAL SPECIFICITY PHOSPHATASE CDC25"/>
    <property type="match status" value="1"/>
</dbReference>
<dbReference type="GO" id="GO:0051301">
    <property type="term" value="P:cell division"/>
    <property type="evidence" value="ECO:0007669"/>
    <property type="project" value="UniProtKB-UniRule"/>
</dbReference>
<evidence type="ECO:0000313" key="14">
    <source>
        <dbReference type="Proteomes" id="UP000037751"/>
    </source>
</evidence>
<dbReference type="SMART" id="SM00450">
    <property type="entry name" value="RHOD"/>
    <property type="match status" value="1"/>
</dbReference>
<feature type="compositionally biased region" description="Polar residues" evidence="11">
    <location>
        <begin position="345"/>
        <end position="363"/>
    </location>
</feature>
<dbReference type="AlphaFoldDB" id="A0A0M9VR52"/>
<dbReference type="CDD" id="cd01530">
    <property type="entry name" value="Cdc25"/>
    <property type="match status" value="1"/>
</dbReference>
<dbReference type="PROSITE" id="PS50206">
    <property type="entry name" value="RHODANESE_3"/>
    <property type="match status" value="1"/>
</dbReference>
<proteinExistence type="inferred from homology"/>
<dbReference type="Pfam" id="PF00581">
    <property type="entry name" value="Rhodanese"/>
    <property type="match status" value="1"/>
</dbReference>
<dbReference type="GO" id="GO:0110032">
    <property type="term" value="P:positive regulation of G2/MI transition of meiotic cell cycle"/>
    <property type="evidence" value="ECO:0007669"/>
    <property type="project" value="TreeGrafter"/>
</dbReference>
<keyword evidence="7 10" id="KW-0131">Cell cycle</keyword>
<evidence type="ECO:0000256" key="2">
    <source>
        <dbReference type="ARBA" id="ARBA00013064"/>
    </source>
</evidence>
<dbReference type="InterPro" id="IPR036873">
    <property type="entry name" value="Rhodanese-like_dom_sf"/>
</dbReference>
<evidence type="ECO:0000256" key="10">
    <source>
        <dbReference type="RuleBase" id="RU368028"/>
    </source>
</evidence>
<gene>
    <name evidence="13" type="ORF">Malapachy_3150</name>
</gene>
<dbReference type="InterPro" id="IPR000751">
    <property type="entry name" value="MPI_Phosphatase"/>
</dbReference>
<dbReference type="FunFam" id="3.40.250.10:FF:000021">
    <property type="entry name" value="M-phase inducer phosphatase cdc-25.2"/>
    <property type="match status" value="1"/>
</dbReference>
<name>A0A0M9VR52_9BASI</name>
<evidence type="ECO:0000259" key="12">
    <source>
        <dbReference type="PROSITE" id="PS50206"/>
    </source>
</evidence>
<dbReference type="PANTHER" id="PTHR10828:SF17">
    <property type="entry name" value="PROTEIN-TYROSINE-PHOSPHATASE"/>
    <property type="match status" value="1"/>
</dbReference>
<protein>
    <recommendedName>
        <fullName evidence="9 10">M-phase inducer phosphatase</fullName>
        <ecNumber evidence="2 10">3.1.3.48</ecNumber>
    </recommendedName>
</protein>
<keyword evidence="6 10" id="KW-0904">Protein phosphatase</keyword>
<keyword evidence="4 10" id="KW-0498">Mitosis</keyword>
<evidence type="ECO:0000256" key="4">
    <source>
        <dbReference type="ARBA" id="ARBA00022776"/>
    </source>
</evidence>
<keyword evidence="14" id="KW-1185">Reference proteome</keyword>
<dbReference type="PRINTS" id="PR00716">
    <property type="entry name" value="MPIPHPHTASE"/>
</dbReference>
<feature type="region of interest" description="Disordered" evidence="11">
    <location>
        <begin position="345"/>
        <end position="368"/>
    </location>
</feature>
<evidence type="ECO:0000313" key="13">
    <source>
        <dbReference type="EMBL" id="KOS16202.1"/>
    </source>
</evidence>
<dbReference type="OrthoDB" id="26523at2759"/>
<comment type="catalytic activity">
    <reaction evidence="8 10">
        <text>O-phospho-L-tyrosyl-[protein] + H2O = L-tyrosyl-[protein] + phosphate</text>
        <dbReference type="Rhea" id="RHEA:10684"/>
        <dbReference type="Rhea" id="RHEA-COMP:10136"/>
        <dbReference type="Rhea" id="RHEA-COMP:20101"/>
        <dbReference type="ChEBI" id="CHEBI:15377"/>
        <dbReference type="ChEBI" id="CHEBI:43474"/>
        <dbReference type="ChEBI" id="CHEBI:46858"/>
        <dbReference type="ChEBI" id="CHEBI:61978"/>
        <dbReference type="EC" id="3.1.3.48"/>
    </reaction>
</comment>
<keyword evidence="5 10" id="KW-0378">Hydrolase</keyword>